<dbReference type="PANTHER" id="PTHR46539:SF1">
    <property type="entry name" value="E3 UBIQUITIN-PROTEIN LIGASE ATL42"/>
    <property type="match status" value="1"/>
</dbReference>
<comment type="caution">
    <text evidence="18">The sequence shown here is derived from an EMBL/GenBank/DDBJ whole genome shotgun (WGS) entry which is preliminary data.</text>
</comment>
<evidence type="ECO:0000313" key="20">
    <source>
        <dbReference type="Proteomes" id="UP000197138"/>
    </source>
</evidence>
<dbReference type="Proteomes" id="UP000233551">
    <property type="component" value="Unassembled WGS sequence"/>
</dbReference>
<evidence type="ECO:0000256" key="1">
    <source>
        <dbReference type="ARBA" id="ARBA00000900"/>
    </source>
</evidence>
<evidence type="ECO:0000256" key="7">
    <source>
        <dbReference type="ARBA" id="ARBA00022723"/>
    </source>
</evidence>
<dbReference type="EC" id="2.3.2.27" evidence="4"/>
<dbReference type="Pfam" id="PF13639">
    <property type="entry name" value="zf-RING_2"/>
    <property type="match status" value="1"/>
</dbReference>
<evidence type="ECO:0000256" key="5">
    <source>
        <dbReference type="ARBA" id="ARBA00022679"/>
    </source>
</evidence>
<dbReference type="PANTHER" id="PTHR46539">
    <property type="entry name" value="E3 UBIQUITIN-PROTEIN LIGASE ATL42"/>
    <property type="match status" value="1"/>
</dbReference>
<dbReference type="Proteomes" id="UP000197138">
    <property type="component" value="Unassembled WGS sequence"/>
</dbReference>
<gene>
    <name evidence="18" type="ORF">CDL15_Pgr011712</name>
    <name evidence="19" type="ORF">CRG98_018118</name>
</gene>
<reference evidence="18" key="2">
    <citation type="submission" date="2017-06" db="EMBL/GenBank/DDBJ databases">
        <title>The pomegranate genome and the genomics of punicalagin biosynthesis.</title>
        <authorList>
            <person name="Xu C."/>
        </authorList>
    </citation>
    <scope>NUCLEOTIDE SEQUENCE [LARGE SCALE GENOMIC DNA]</scope>
    <source>
        <tissue evidence="18">Fresh leaf</tissue>
    </source>
</reference>
<comment type="similarity">
    <text evidence="14">Belongs to the RING-type zinc finger family. ATL subfamily.</text>
</comment>
<dbReference type="PROSITE" id="PS50089">
    <property type="entry name" value="ZF_RING_2"/>
    <property type="match status" value="1"/>
</dbReference>
<keyword evidence="9 15" id="KW-0863">Zinc-finger</keyword>
<feature type="domain" description="RING-type" evidence="17">
    <location>
        <begin position="120"/>
        <end position="162"/>
    </location>
</feature>
<evidence type="ECO:0000256" key="3">
    <source>
        <dbReference type="ARBA" id="ARBA00004906"/>
    </source>
</evidence>
<evidence type="ECO:0000256" key="10">
    <source>
        <dbReference type="ARBA" id="ARBA00022786"/>
    </source>
</evidence>
<keyword evidence="13 16" id="KW-0472">Membrane</keyword>
<keyword evidence="5" id="KW-0808">Transferase</keyword>
<keyword evidence="6 16" id="KW-0812">Transmembrane</keyword>
<feature type="transmembrane region" description="Helical" evidence="16">
    <location>
        <begin position="37"/>
        <end position="61"/>
    </location>
</feature>
<evidence type="ECO:0000256" key="16">
    <source>
        <dbReference type="SAM" id="Phobius"/>
    </source>
</evidence>
<accession>A0A218WVX0</accession>
<comment type="catalytic activity">
    <reaction evidence="1">
        <text>S-ubiquitinyl-[E2 ubiquitin-conjugating enzyme]-L-cysteine + [acceptor protein]-L-lysine = [E2 ubiquitin-conjugating enzyme]-L-cysteine + N(6)-ubiquitinyl-[acceptor protein]-L-lysine.</text>
        <dbReference type="EC" id="2.3.2.27"/>
    </reaction>
</comment>
<dbReference type="InterPro" id="IPR001841">
    <property type="entry name" value="Znf_RING"/>
</dbReference>
<reference evidence="19 21" key="3">
    <citation type="submission" date="2017-11" db="EMBL/GenBank/DDBJ databases">
        <title>De-novo sequencing of pomegranate (Punica granatum L.) genome.</title>
        <authorList>
            <person name="Akparov Z."/>
            <person name="Amiraslanov A."/>
            <person name="Hajiyeva S."/>
            <person name="Abbasov M."/>
            <person name="Kaur K."/>
            <person name="Hamwieh A."/>
            <person name="Solovyev V."/>
            <person name="Salamov A."/>
            <person name="Braich B."/>
            <person name="Kosarev P."/>
            <person name="Mahmoud A."/>
            <person name="Hajiyev E."/>
            <person name="Babayeva S."/>
            <person name="Izzatullayeva V."/>
            <person name="Mammadov A."/>
            <person name="Mammadov A."/>
            <person name="Sharifova S."/>
            <person name="Ojaghi J."/>
            <person name="Eynullazada K."/>
            <person name="Bayramov B."/>
            <person name="Abdulazimova A."/>
            <person name="Shahmuradov I."/>
        </authorList>
    </citation>
    <scope>NUCLEOTIDE SEQUENCE [LARGE SCALE GENOMIC DNA]</scope>
    <source>
        <strain evidence="19">AG2017</strain>
        <strain evidence="21">cv. AG2017</strain>
        <tissue evidence="19">Leaf</tissue>
    </source>
</reference>
<organism evidence="18 20">
    <name type="scientific">Punica granatum</name>
    <name type="common">Pomegranate</name>
    <dbReference type="NCBI Taxonomy" id="22663"/>
    <lineage>
        <taxon>Eukaryota</taxon>
        <taxon>Viridiplantae</taxon>
        <taxon>Streptophyta</taxon>
        <taxon>Embryophyta</taxon>
        <taxon>Tracheophyta</taxon>
        <taxon>Spermatophyta</taxon>
        <taxon>Magnoliopsida</taxon>
        <taxon>eudicotyledons</taxon>
        <taxon>Gunneridae</taxon>
        <taxon>Pentapetalae</taxon>
        <taxon>rosids</taxon>
        <taxon>malvids</taxon>
        <taxon>Myrtales</taxon>
        <taxon>Lythraceae</taxon>
        <taxon>Punica</taxon>
    </lineage>
</organism>
<evidence type="ECO:0000256" key="15">
    <source>
        <dbReference type="PROSITE-ProRule" id="PRU00175"/>
    </source>
</evidence>
<evidence type="ECO:0000313" key="18">
    <source>
        <dbReference type="EMBL" id="OWM76987.1"/>
    </source>
</evidence>
<dbReference type="AlphaFoldDB" id="A0A218WVX0"/>
<evidence type="ECO:0000256" key="6">
    <source>
        <dbReference type="ARBA" id="ARBA00022692"/>
    </source>
</evidence>
<keyword evidence="8" id="KW-0732">Signal</keyword>
<reference evidence="20" key="1">
    <citation type="journal article" date="2017" name="Plant J.">
        <title>The pomegranate (Punica granatum L.) genome and the genomics of punicalagin biosynthesis.</title>
        <authorList>
            <person name="Qin G."/>
            <person name="Xu C."/>
            <person name="Ming R."/>
            <person name="Tang H."/>
            <person name="Guyot R."/>
            <person name="Kramer E.M."/>
            <person name="Hu Y."/>
            <person name="Yi X."/>
            <person name="Qi Y."/>
            <person name="Xu X."/>
            <person name="Gao Z."/>
            <person name="Pan H."/>
            <person name="Jian J."/>
            <person name="Tian Y."/>
            <person name="Yue Z."/>
            <person name="Xu Y."/>
        </authorList>
    </citation>
    <scope>NUCLEOTIDE SEQUENCE [LARGE SCALE GENOMIC DNA]</scope>
    <source>
        <strain evidence="20">cv. Dabenzi</strain>
    </source>
</reference>
<evidence type="ECO:0000256" key="8">
    <source>
        <dbReference type="ARBA" id="ARBA00022729"/>
    </source>
</evidence>
<keyword evidence="7" id="KW-0479">Metal-binding</keyword>
<evidence type="ECO:0000256" key="13">
    <source>
        <dbReference type="ARBA" id="ARBA00023136"/>
    </source>
</evidence>
<proteinExistence type="inferred from homology"/>
<name>A0A218WVX0_PUNGR</name>
<keyword evidence="11" id="KW-0862">Zinc</keyword>
<evidence type="ECO:0000256" key="11">
    <source>
        <dbReference type="ARBA" id="ARBA00022833"/>
    </source>
</evidence>
<dbReference type="Gene3D" id="3.30.40.10">
    <property type="entry name" value="Zinc/RING finger domain, C3HC4 (zinc finger)"/>
    <property type="match status" value="1"/>
</dbReference>
<dbReference type="FunFam" id="3.30.40.10:FF:000285">
    <property type="entry name" value="RING-H2 finger protein ATL43"/>
    <property type="match status" value="1"/>
</dbReference>
<evidence type="ECO:0000256" key="9">
    <source>
        <dbReference type="ARBA" id="ARBA00022771"/>
    </source>
</evidence>
<keyword evidence="10" id="KW-0833">Ubl conjugation pathway</keyword>
<evidence type="ECO:0000259" key="17">
    <source>
        <dbReference type="PROSITE" id="PS50089"/>
    </source>
</evidence>
<dbReference type="SUPFAM" id="SSF57850">
    <property type="entry name" value="RING/U-box"/>
    <property type="match status" value="1"/>
</dbReference>
<dbReference type="CDD" id="cd16461">
    <property type="entry name" value="RING-H2_EL5-like"/>
    <property type="match status" value="1"/>
</dbReference>
<evidence type="ECO:0000313" key="19">
    <source>
        <dbReference type="EMBL" id="PKI61493.1"/>
    </source>
</evidence>
<keyword evidence="12 16" id="KW-1133">Transmembrane helix</keyword>
<protein>
    <recommendedName>
        <fullName evidence="4">RING-type E3 ubiquitin transferase</fullName>
        <ecNumber evidence="4">2.3.2.27</ecNumber>
    </recommendedName>
</protein>
<dbReference type="EMBL" id="PGOL01001031">
    <property type="protein sequence ID" value="PKI61493.1"/>
    <property type="molecule type" value="Genomic_DNA"/>
</dbReference>
<dbReference type="EMBL" id="MTKT01002940">
    <property type="protein sequence ID" value="OWM76987.1"/>
    <property type="molecule type" value="Genomic_DNA"/>
</dbReference>
<keyword evidence="21" id="KW-1185">Reference proteome</keyword>
<dbReference type="GO" id="GO:0016020">
    <property type="term" value="C:membrane"/>
    <property type="evidence" value="ECO:0007669"/>
    <property type="project" value="UniProtKB-SubCell"/>
</dbReference>
<dbReference type="InterPro" id="IPR013083">
    <property type="entry name" value="Znf_RING/FYVE/PHD"/>
</dbReference>
<evidence type="ECO:0000256" key="14">
    <source>
        <dbReference type="ARBA" id="ARBA00024209"/>
    </source>
</evidence>
<evidence type="ECO:0000256" key="2">
    <source>
        <dbReference type="ARBA" id="ARBA00004167"/>
    </source>
</evidence>
<comment type="pathway">
    <text evidence="3">Protein modification; protein ubiquitination.</text>
</comment>
<evidence type="ECO:0000313" key="21">
    <source>
        <dbReference type="Proteomes" id="UP000233551"/>
    </source>
</evidence>
<evidence type="ECO:0000256" key="12">
    <source>
        <dbReference type="ARBA" id="ARBA00022989"/>
    </source>
</evidence>
<comment type="subcellular location">
    <subcellularLocation>
        <location evidence="2">Membrane</location>
        <topology evidence="2">Single-pass membrane protein</topology>
    </subcellularLocation>
</comment>
<evidence type="ECO:0000256" key="4">
    <source>
        <dbReference type="ARBA" id="ARBA00012483"/>
    </source>
</evidence>
<dbReference type="GO" id="GO:0061630">
    <property type="term" value="F:ubiquitin protein ligase activity"/>
    <property type="evidence" value="ECO:0007669"/>
    <property type="project" value="UniProtKB-EC"/>
</dbReference>
<dbReference type="STRING" id="22663.A0A218WVX0"/>
<sequence length="202" mass="22767">MRSLPILFLFDHPAANSQNGLDSNNPKMHRSVHPSTAAILVTLGAVLCLVMLLLVIVKFWCTRPLDRLLRSISELIMTDSQGRMVRLRSTRLSGLDKRSIESLPLFSFSSIKGSKESLECAVCISKFKDAEFLRLLPNCRHAFHSKCIDRWLEGHSSCPLCRSKFEPADLLMSRAQGSDHEIFIQREQLDLTGSSNIEKDDP</sequence>
<dbReference type="GO" id="GO:0008270">
    <property type="term" value="F:zinc ion binding"/>
    <property type="evidence" value="ECO:0007669"/>
    <property type="project" value="UniProtKB-KW"/>
</dbReference>
<dbReference type="SMART" id="SM00184">
    <property type="entry name" value="RING"/>
    <property type="match status" value="1"/>
</dbReference>